<dbReference type="AlphaFoldDB" id="A0A172TM80"/>
<dbReference type="OrthoDB" id="9799681at2"/>
<dbReference type="PROSITE" id="PS51186">
    <property type="entry name" value="GNAT"/>
    <property type="match status" value="1"/>
</dbReference>
<gene>
    <name evidence="3" type="ORF">SY83_19890</name>
</gene>
<evidence type="ECO:0000256" key="1">
    <source>
        <dbReference type="ARBA" id="ARBA00022679"/>
    </source>
</evidence>
<dbReference type="GO" id="GO:0008080">
    <property type="term" value="F:N-acetyltransferase activity"/>
    <property type="evidence" value="ECO:0007669"/>
    <property type="project" value="InterPro"/>
</dbReference>
<evidence type="ECO:0000313" key="4">
    <source>
        <dbReference type="Proteomes" id="UP000076927"/>
    </source>
</evidence>
<keyword evidence="1 3" id="KW-0808">Transferase</keyword>
<dbReference type="PANTHER" id="PTHR13947">
    <property type="entry name" value="GNAT FAMILY N-ACETYLTRANSFERASE"/>
    <property type="match status" value="1"/>
</dbReference>
<dbReference type="PATRIC" id="fig|1178515.4.peg.4024"/>
<sequence length="162" mass="18554">MITIYTEKYKEEIIKLILHVQNVEYGVGISVKEQPDILDIHSNYIQDGGNFWVALNDNGEVVGSIGLQKQTDEVAILKKFFVYNEYRGKELAIGRGLYEASLDFAQKHGFSKLILDTPSIASRSHNFYKKVGFKEIAKEDLPIQYDYPDRDSLIFKLDLSDN</sequence>
<keyword evidence="4" id="KW-1185">Reference proteome</keyword>
<proteinExistence type="predicted"/>
<evidence type="ECO:0000313" key="3">
    <source>
        <dbReference type="EMBL" id="ANE48179.1"/>
    </source>
</evidence>
<dbReference type="InterPro" id="IPR016181">
    <property type="entry name" value="Acyl_CoA_acyltransferase"/>
</dbReference>
<reference evidence="3 4" key="1">
    <citation type="submission" date="2015-01" db="EMBL/GenBank/DDBJ databases">
        <title>Paenibacillus swuensis/DY6/whole genome sequencing.</title>
        <authorList>
            <person name="Kim M.K."/>
            <person name="Srinivasan S."/>
            <person name="Lee J.-J."/>
        </authorList>
    </citation>
    <scope>NUCLEOTIDE SEQUENCE [LARGE SCALE GENOMIC DNA]</scope>
    <source>
        <strain evidence="3 4">DY6</strain>
    </source>
</reference>
<dbReference type="Proteomes" id="UP000076927">
    <property type="component" value="Chromosome"/>
</dbReference>
<dbReference type="Gene3D" id="3.40.630.30">
    <property type="match status" value="1"/>
</dbReference>
<dbReference type="InterPro" id="IPR050769">
    <property type="entry name" value="NAT_camello-type"/>
</dbReference>
<dbReference type="CDD" id="cd04301">
    <property type="entry name" value="NAT_SF"/>
    <property type="match status" value="1"/>
</dbReference>
<dbReference type="STRING" id="1178515.SY83_19890"/>
<organism evidence="3 4">
    <name type="scientific">Paenibacillus swuensis</name>
    <dbReference type="NCBI Taxonomy" id="1178515"/>
    <lineage>
        <taxon>Bacteria</taxon>
        <taxon>Bacillati</taxon>
        <taxon>Bacillota</taxon>
        <taxon>Bacilli</taxon>
        <taxon>Bacillales</taxon>
        <taxon>Paenibacillaceae</taxon>
        <taxon>Paenibacillus</taxon>
    </lineage>
</organism>
<accession>A0A172TM80</accession>
<name>A0A172TM80_9BACL</name>
<dbReference type="KEGG" id="pswu:SY83_19890"/>
<dbReference type="EMBL" id="CP011388">
    <property type="protein sequence ID" value="ANE48179.1"/>
    <property type="molecule type" value="Genomic_DNA"/>
</dbReference>
<protein>
    <submittedName>
        <fullName evidence="3">GCN5 family acetyltransferase</fullName>
    </submittedName>
</protein>
<feature type="domain" description="N-acetyltransferase" evidence="2">
    <location>
        <begin position="4"/>
        <end position="160"/>
    </location>
</feature>
<dbReference type="PANTHER" id="PTHR13947:SF37">
    <property type="entry name" value="LD18367P"/>
    <property type="match status" value="1"/>
</dbReference>
<dbReference type="RefSeq" id="WP_068609707.1">
    <property type="nucleotide sequence ID" value="NZ_CP011388.1"/>
</dbReference>
<dbReference type="Pfam" id="PF00583">
    <property type="entry name" value="Acetyltransf_1"/>
    <property type="match status" value="1"/>
</dbReference>
<dbReference type="SUPFAM" id="SSF55729">
    <property type="entry name" value="Acyl-CoA N-acyltransferases (Nat)"/>
    <property type="match status" value="1"/>
</dbReference>
<evidence type="ECO:0000259" key="2">
    <source>
        <dbReference type="PROSITE" id="PS51186"/>
    </source>
</evidence>
<dbReference type="InterPro" id="IPR000182">
    <property type="entry name" value="GNAT_dom"/>
</dbReference>